<dbReference type="AlphaFoldDB" id="A0A5C5G2D8"/>
<sequence length="104" mass="12293">MRWIWDDDTLGVEHAAGMILTAPLPVFMIIRTLASTQRYTTVRRICEADLTHYLSHLHTPTVRERDALTLLQWFQEDGAPPERSSWTRELDEWEREVVRSEGWQ</sequence>
<accession>A0A5C5G2D8</accession>
<comment type="caution">
    <text evidence="2">The sequence shown here is derived from an EMBL/GenBank/DDBJ whole genome shotgun (WGS) entry which is preliminary data.</text>
</comment>
<gene>
    <name evidence="2" type="ORF">DMC30DRAFT_414540</name>
</gene>
<protein>
    <submittedName>
        <fullName evidence="2">Uncharacterized protein</fullName>
    </submittedName>
</protein>
<proteinExistence type="predicted"/>
<keyword evidence="1" id="KW-1133">Transmembrane helix</keyword>
<reference evidence="2 3" key="1">
    <citation type="submission" date="2019-03" db="EMBL/GenBank/DDBJ databases">
        <title>Rhodosporidium diobovatum UCD-FST 08-225 genome sequencing, assembly, and annotation.</title>
        <authorList>
            <person name="Fakankun I.U."/>
            <person name="Fristensky B."/>
            <person name="Levin D.B."/>
        </authorList>
    </citation>
    <scope>NUCLEOTIDE SEQUENCE [LARGE SCALE GENOMIC DNA]</scope>
    <source>
        <strain evidence="2 3">UCD-FST 08-225</strain>
    </source>
</reference>
<dbReference type="OrthoDB" id="2528783at2759"/>
<dbReference type="Proteomes" id="UP000311382">
    <property type="component" value="Unassembled WGS sequence"/>
</dbReference>
<dbReference type="EMBL" id="SOZI01000016">
    <property type="protein sequence ID" value="TNY23075.1"/>
    <property type="molecule type" value="Genomic_DNA"/>
</dbReference>
<organism evidence="2 3">
    <name type="scientific">Rhodotorula diobovata</name>
    <dbReference type="NCBI Taxonomy" id="5288"/>
    <lineage>
        <taxon>Eukaryota</taxon>
        <taxon>Fungi</taxon>
        <taxon>Dikarya</taxon>
        <taxon>Basidiomycota</taxon>
        <taxon>Pucciniomycotina</taxon>
        <taxon>Microbotryomycetes</taxon>
        <taxon>Sporidiobolales</taxon>
        <taxon>Sporidiobolaceae</taxon>
        <taxon>Rhodotorula</taxon>
    </lineage>
</organism>
<keyword evidence="1" id="KW-0472">Membrane</keyword>
<feature type="transmembrane region" description="Helical" evidence="1">
    <location>
        <begin position="15"/>
        <end position="34"/>
    </location>
</feature>
<evidence type="ECO:0000313" key="3">
    <source>
        <dbReference type="Proteomes" id="UP000311382"/>
    </source>
</evidence>
<evidence type="ECO:0000256" key="1">
    <source>
        <dbReference type="SAM" id="Phobius"/>
    </source>
</evidence>
<evidence type="ECO:0000313" key="2">
    <source>
        <dbReference type="EMBL" id="TNY23075.1"/>
    </source>
</evidence>
<keyword evidence="3" id="KW-1185">Reference proteome</keyword>
<name>A0A5C5G2D8_9BASI</name>
<keyword evidence="1" id="KW-0812">Transmembrane</keyword>